<evidence type="ECO:0000313" key="4">
    <source>
        <dbReference type="EMBL" id="ACU76669.1"/>
    </source>
</evidence>
<dbReference type="SMART" id="SM00014">
    <property type="entry name" value="acidPPc"/>
    <property type="match status" value="1"/>
</dbReference>
<feature type="transmembrane region" description="Helical" evidence="2">
    <location>
        <begin position="181"/>
        <end position="203"/>
    </location>
</feature>
<evidence type="ECO:0000313" key="5">
    <source>
        <dbReference type="Proteomes" id="UP000000851"/>
    </source>
</evidence>
<dbReference type="Pfam" id="PF01569">
    <property type="entry name" value="PAP2"/>
    <property type="match status" value="1"/>
</dbReference>
<accession>C7QE81</accession>
<evidence type="ECO:0000256" key="2">
    <source>
        <dbReference type="SAM" id="Phobius"/>
    </source>
</evidence>
<dbReference type="eggNOG" id="COG0671">
    <property type="taxonomic scope" value="Bacteria"/>
</dbReference>
<dbReference type="InterPro" id="IPR000326">
    <property type="entry name" value="PAP2/HPO"/>
</dbReference>
<dbReference type="HOGENOM" id="CLU_1048420_0_0_11"/>
<dbReference type="PANTHER" id="PTHR14969:SF13">
    <property type="entry name" value="AT30094P"/>
    <property type="match status" value="1"/>
</dbReference>
<feature type="transmembrane region" description="Helical" evidence="2">
    <location>
        <begin position="115"/>
        <end position="134"/>
    </location>
</feature>
<dbReference type="Gene3D" id="1.20.144.10">
    <property type="entry name" value="Phosphatidic acid phosphatase type 2/haloperoxidase"/>
    <property type="match status" value="1"/>
</dbReference>
<reference evidence="4 5" key="1">
    <citation type="journal article" date="2009" name="Stand. Genomic Sci.">
        <title>Complete genome sequence of Catenulispora acidiphila type strain (ID 139908).</title>
        <authorList>
            <person name="Copeland A."/>
            <person name="Lapidus A."/>
            <person name="Glavina Del Rio T."/>
            <person name="Nolan M."/>
            <person name="Lucas S."/>
            <person name="Chen F."/>
            <person name="Tice H."/>
            <person name="Cheng J.F."/>
            <person name="Bruce D."/>
            <person name="Goodwin L."/>
            <person name="Pitluck S."/>
            <person name="Mikhailova N."/>
            <person name="Pati A."/>
            <person name="Ivanova N."/>
            <person name="Mavromatis K."/>
            <person name="Chen A."/>
            <person name="Palaniappan K."/>
            <person name="Chain P."/>
            <person name="Land M."/>
            <person name="Hauser L."/>
            <person name="Chang Y.J."/>
            <person name="Jeffries C.D."/>
            <person name="Chertkov O."/>
            <person name="Brettin T."/>
            <person name="Detter J.C."/>
            <person name="Han C."/>
            <person name="Ali Z."/>
            <person name="Tindall B.J."/>
            <person name="Goker M."/>
            <person name="Bristow J."/>
            <person name="Eisen J.A."/>
            <person name="Markowitz V."/>
            <person name="Hugenholtz P."/>
            <person name="Kyrpides N.C."/>
            <person name="Klenk H.P."/>
        </authorList>
    </citation>
    <scope>NUCLEOTIDE SEQUENCE [LARGE SCALE GENOMIC DNA]</scope>
    <source>
        <strain evidence="5">DSM 44928 / JCM 14897 / NBRC 102108 / NRRL B-24433 / ID139908</strain>
    </source>
</reference>
<dbReference type="PANTHER" id="PTHR14969">
    <property type="entry name" value="SPHINGOSINE-1-PHOSPHATE PHOSPHOHYDROLASE"/>
    <property type="match status" value="1"/>
</dbReference>
<dbReference type="InParanoid" id="C7QE81"/>
<protein>
    <submittedName>
        <fullName evidence="4">Phosphoesterase PA-phosphatase related</fullName>
    </submittedName>
</protein>
<keyword evidence="2" id="KW-1133">Transmembrane helix</keyword>
<dbReference type="EMBL" id="CP001700">
    <property type="protein sequence ID" value="ACU76669.1"/>
    <property type="molecule type" value="Genomic_DNA"/>
</dbReference>
<dbReference type="OrthoDB" id="4870188at2"/>
<feature type="transmembrane region" description="Helical" evidence="2">
    <location>
        <begin position="141"/>
        <end position="161"/>
    </location>
</feature>
<sequence length="265" mass="28115">MTDAQITDTGVETGTGPGTGTDAQTGPATATGGQPGSRWHWLRQPEVLIPLILLGVFLVLWALVLARPTFLTQFDLWVRNRVQSVAHATDGKTHWPVFKGIADLGGGVTVHGVPFQIQVPVVAMALVGLSAAIVRRSRRPLLAMAAGYAALLVVLFLKAIGDRPGPSMAGQAMSGGLGYFPSGHTGNTMLCYGTSTLILAFVFTGHRMRIVLATAMTLWALAVGFSLVWMDYHWVSDVLGSYALCGAALFGVARVLGFRIRAAED</sequence>
<name>C7QE81_CATAD</name>
<dbReference type="AlphaFoldDB" id="C7QE81"/>
<feature type="compositionally biased region" description="Low complexity" evidence="1">
    <location>
        <begin position="20"/>
        <end position="32"/>
    </location>
</feature>
<feature type="domain" description="Phosphatidic acid phosphatase type 2/haloperoxidase" evidence="3">
    <location>
        <begin position="141"/>
        <end position="250"/>
    </location>
</feature>
<keyword evidence="2" id="KW-0472">Membrane</keyword>
<feature type="region of interest" description="Disordered" evidence="1">
    <location>
        <begin position="1"/>
        <end position="36"/>
    </location>
</feature>
<proteinExistence type="predicted"/>
<dbReference type="Proteomes" id="UP000000851">
    <property type="component" value="Chromosome"/>
</dbReference>
<feature type="transmembrane region" description="Helical" evidence="2">
    <location>
        <begin position="238"/>
        <end position="257"/>
    </location>
</feature>
<keyword evidence="5" id="KW-1185">Reference proteome</keyword>
<dbReference type="InterPro" id="IPR036938">
    <property type="entry name" value="PAP2/HPO_sf"/>
</dbReference>
<organism evidence="4 5">
    <name type="scientific">Catenulispora acidiphila (strain DSM 44928 / JCM 14897 / NBRC 102108 / NRRL B-24433 / ID139908)</name>
    <dbReference type="NCBI Taxonomy" id="479433"/>
    <lineage>
        <taxon>Bacteria</taxon>
        <taxon>Bacillati</taxon>
        <taxon>Actinomycetota</taxon>
        <taxon>Actinomycetes</taxon>
        <taxon>Catenulisporales</taxon>
        <taxon>Catenulisporaceae</taxon>
        <taxon>Catenulispora</taxon>
    </lineage>
</organism>
<dbReference type="KEGG" id="cai:Caci_7845"/>
<keyword evidence="2" id="KW-0812">Transmembrane</keyword>
<dbReference type="STRING" id="479433.Caci_7845"/>
<evidence type="ECO:0000259" key="3">
    <source>
        <dbReference type="SMART" id="SM00014"/>
    </source>
</evidence>
<feature type="transmembrane region" description="Helical" evidence="2">
    <location>
        <begin position="210"/>
        <end position="232"/>
    </location>
</feature>
<dbReference type="RefSeq" id="WP_015796394.1">
    <property type="nucleotide sequence ID" value="NC_013131.1"/>
</dbReference>
<dbReference type="SUPFAM" id="SSF48317">
    <property type="entry name" value="Acid phosphatase/Vanadium-dependent haloperoxidase"/>
    <property type="match status" value="1"/>
</dbReference>
<feature type="transmembrane region" description="Helical" evidence="2">
    <location>
        <begin position="47"/>
        <end position="66"/>
    </location>
</feature>
<gene>
    <name evidence="4" type="ordered locus">Caci_7845</name>
</gene>
<evidence type="ECO:0000256" key="1">
    <source>
        <dbReference type="SAM" id="MobiDB-lite"/>
    </source>
</evidence>